<dbReference type="SUPFAM" id="SSF52172">
    <property type="entry name" value="CheY-like"/>
    <property type="match status" value="1"/>
</dbReference>
<keyword evidence="5" id="KW-0804">Transcription</keyword>
<dbReference type="CDD" id="cd17536">
    <property type="entry name" value="REC_YesN-like"/>
    <property type="match status" value="1"/>
</dbReference>
<dbReference type="InterPro" id="IPR027417">
    <property type="entry name" value="P-loop_NTPase"/>
</dbReference>
<dbReference type="InterPro" id="IPR002197">
    <property type="entry name" value="HTH_Fis"/>
</dbReference>
<evidence type="ECO:0000256" key="2">
    <source>
        <dbReference type="ARBA" id="ARBA00022840"/>
    </source>
</evidence>
<evidence type="ECO:0000256" key="6">
    <source>
        <dbReference type="PROSITE-ProRule" id="PRU00169"/>
    </source>
</evidence>
<dbReference type="Gene3D" id="3.40.50.2300">
    <property type="match status" value="1"/>
</dbReference>
<feature type="modified residue" description="4-aspartylphosphate" evidence="6">
    <location>
        <position position="57"/>
    </location>
</feature>
<keyword evidence="3" id="KW-0805">Transcription regulation</keyword>
<sequence>MTTSDTIHILVVDDEKSIRRLIEKEMASPRRVIKTAGSGREAFAAIRKFPFDVILLDIRLPDASGLDLMLQFQETLPGVQVILITGFGEVHDAVAAMKNGACDYITKPFDLDTLDERIDKAHEQVCVRKELRRLKEGKEGGKKSTYPQELIGHSASMNHVRYLIDKVAPAQVPVLINGESGTGKNVVARVIHGRSLRAASPLITKNCATLSSELVRSELFGHCKGAFTGADESRDGLLAMADGGTLFLDEIGELPLSVQASLLRVMETQTFRRVGEKEERKVDIRFLFATNRNLREESEAGHFRKDLYHRLNVFNIKILPLRERKEEIPVLMEFFLEQHRVGNHPPCTVSKKVMQYLMAYDWPGNVRELHNVIERGVILSENNVITEQALPFEILDAAEDPSCEEPFLPLKELERKHMLKVLDYVKGNRSKASELLGVSRKTLYRKLQE</sequence>
<dbReference type="Pfam" id="PF00158">
    <property type="entry name" value="Sigma54_activat"/>
    <property type="match status" value="1"/>
</dbReference>
<evidence type="ECO:0000259" key="7">
    <source>
        <dbReference type="PROSITE" id="PS50045"/>
    </source>
</evidence>
<dbReference type="Pfam" id="PF00072">
    <property type="entry name" value="Response_reg"/>
    <property type="match status" value="1"/>
</dbReference>
<dbReference type="InterPro" id="IPR025944">
    <property type="entry name" value="Sigma_54_int_dom_CS"/>
</dbReference>
<evidence type="ECO:0000256" key="1">
    <source>
        <dbReference type="ARBA" id="ARBA00022741"/>
    </source>
</evidence>
<proteinExistence type="predicted"/>
<dbReference type="Proteomes" id="UP001320148">
    <property type="component" value="Chromosome"/>
</dbReference>
<dbReference type="Pfam" id="PF25601">
    <property type="entry name" value="AAA_lid_14"/>
    <property type="match status" value="1"/>
</dbReference>
<keyword evidence="6" id="KW-0597">Phosphoprotein</keyword>
<dbReference type="SMART" id="SM00382">
    <property type="entry name" value="AAA"/>
    <property type="match status" value="1"/>
</dbReference>
<dbReference type="InterPro" id="IPR025662">
    <property type="entry name" value="Sigma_54_int_dom_ATP-bd_1"/>
</dbReference>
<evidence type="ECO:0000256" key="3">
    <source>
        <dbReference type="ARBA" id="ARBA00023015"/>
    </source>
</evidence>
<feature type="domain" description="Response regulatory" evidence="8">
    <location>
        <begin position="8"/>
        <end position="122"/>
    </location>
</feature>
<evidence type="ECO:0000256" key="4">
    <source>
        <dbReference type="ARBA" id="ARBA00023125"/>
    </source>
</evidence>
<dbReference type="SUPFAM" id="SSF46689">
    <property type="entry name" value="Homeodomain-like"/>
    <property type="match status" value="1"/>
</dbReference>
<keyword evidence="4" id="KW-0238">DNA-binding</keyword>
<dbReference type="PRINTS" id="PR01590">
    <property type="entry name" value="HTHFIS"/>
</dbReference>
<dbReference type="PROSITE" id="PS50110">
    <property type="entry name" value="RESPONSE_REGULATORY"/>
    <property type="match status" value="1"/>
</dbReference>
<protein>
    <submittedName>
        <fullName evidence="9">Sigma-54-dependent Fis family transcriptional regulator</fullName>
    </submittedName>
</protein>
<dbReference type="InterPro" id="IPR058031">
    <property type="entry name" value="AAA_lid_NorR"/>
</dbReference>
<keyword evidence="2" id="KW-0067">ATP-binding</keyword>
<evidence type="ECO:0000256" key="5">
    <source>
        <dbReference type="ARBA" id="ARBA00023163"/>
    </source>
</evidence>
<dbReference type="SMART" id="SM00448">
    <property type="entry name" value="REC"/>
    <property type="match status" value="1"/>
</dbReference>
<dbReference type="CDD" id="cd00009">
    <property type="entry name" value="AAA"/>
    <property type="match status" value="1"/>
</dbReference>
<evidence type="ECO:0000313" key="9">
    <source>
        <dbReference type="EMBL" id="BCS96640.1"/>
    </source>
</evidence>
<dbReference type="PROSITE" id="PS50045">
    <property type="entry name" value="SIGMA54_INTERACT_4"/>
    <property type="match status" value="1"/>
</dbReference>
<dbReference type="PROSITE" id="PS00688">
    <property type="entry name" value="SIGMA54_INTERACT_3"/>
    <property type="match status" value="1"/>
</dbReference>
<dbReference type="Gene3D" id="1.10.8.60">
    <property type="match status" value="1"/>
</dbReference>
<organism evidence="9 10">
    <name type="scientific">Desulfoluna limicola</name>
    <dbReference type="NCBI Taxonomy" id="2810562"/>
    <lineage>
        <taxon>Bacteria</taxon>
        <taxon>Pseudomonadati</taxon>
        <taxon>Thermodesulfobacteriota</taxon>
        <taxon>Desulfobacteria</taxon>
        <taxon>Desulfobacterales</taxon>
        <taxon>Desulfolunaceae</taxon>
        <taxon>Desulfoluna</taxon>
    </lineage>
</organism>
<dbReference type="InterPro" id="IPR025943">
    <property type="entry name" value="Sigma_54_int_dom_ATP-bd_2"/>
</dbReference>
<evidence type="ECO:0000313" key="10">
    <source>
        <dbReference type="Proteomes" id="UP001320148"/>
    </source>
</evidence>
<feature type="domain" description="Sigma-54 factor interaction" evidence="7">
    <location>
        <begin position="150"/>
        <end position="378"/>
    </location>
</feature>
<keyword evidence="1" id="KW-0547">Nucleotide-binding</keyword>
<dbReference type="SUPFAM" id="SSF52540">
    <property type="entry name" value="P-loop containing nucleoside triphosphate hydrolases"/>
    <property type="match status" value="1"/>
</dbReference>
<evidence type="ECO:0000259" key="8">
    <source>
        <dbReference type="PROSITE" id="PS50110"/>
    </source>
</evidence>
<keyword evidence="10" id="KW-1185">Reference proteome</keyword>
<dbReference type="EMBL" id="AP024488">
    <property type="protein sequence ID" value="BCS96640.1"/>
    <property type="molecule type" value="Genomic_DNA"/>
</dbReference>
<dbReference type="PROSITE" id="PS00676">
    <property type="entry name" value="SIGMA54_INTERACT_2"/>
    <property type="match status" value="1"/>
</dbReference>
<dbReference type="InterPro" id="IPR011006">
    <property type="entry name" value="CheY-like_superfamily"/>
</dbReference>
<dbReference type="InterPro" id="IPR002078">
    <property type="entry name" value="Sigma_54_int"/>
</dbReference>
<accession>A0ABM7PGE2</accession>
<dbReference type="InterPro" id="IPR009057">
    <property type="entry name" value="Homeodomain-like_sf"/>
</dbReference>
<dbReference type="PANTHER" id="PTHR32071:SF119">
    <property type="entry name" value="SIGMA L-DEPENDENT TRANSCRIPTIONAL REGULATOR YPLP-RELATED"/>
    <property type="match status" value="1"/>
</dbReference>
<reference evidence="9 10" key="1">
    <citation type="submission" date="2021-02" db="EMBL/GenBank/DDBJ databases">
        <title>Complete genome of Desulfoluna sp. strain ASN36.</title>
        <authorList>
            <person name="Takahashi A."/>
            <person name="Kojima H."/>
            <person name="Fukui M."/>
        </authorList>
    </citation>
    <scope>NUCLEOTIDE SEQUENCE [LARGE SCALE GENOMIC DNA]</scope>
    <source>
        <strain evidence="9 10">ASN36</strain>
    </source>
</reference>
<dbReference type="RefSeq" id="WP_236892937.1">
    <property type="nucleotide sequence ID" value="NZ_AP024488.1"/>
</dbReference>
<dbReference type="InterPro" id="IPR001789">
    <property type="entry name" value="Sig_transdc_resp-reg_receiver"/>
</dbReference>
<dbReference type="InterPro" id="IPR003593">
    <property type="entry name" value="AAA+_ATPase"/>
</dbReference>
<dbReference type="Gene3D" id="1.10.10.60">
    <property type="entry name" value="Homeodomain-like"/>
    <property type="match status" value="1"/>
</dbReference>
<dbReference type="Pfam" id="PF02954">
    <property type="entry name" value="HTH_8"/>
    <property type="match status" value="1"/>
</dbReference>
<name>A0ABM7PGE2_9BACT</name>
<dbReference type="PROSITE" id="PS00675">
    <property type="entry name" value="SIGMA54_INTERACT_1"/>
    <property type="match status" value="1"/>
</dbReference>
<gene>
    <name evidence="9" type="ORF">DSLASN_22720</name>
</gene>
<dbReference type="PANTHER" id="PTHR32071">
    <property type="entry name" value="TRANSCRIPTIONAL REGULATORY PROTEIN"/>
    <property type="match status" value="1"/>
</dbReference>
<dbReference type="Gene3D" id="3.40.50.300">
    <property type="entry name" value="P-loop containing nucleotide triphosphate hydrolases"/>
    <property type="match status" value="1"/>
</dbReference>